<dbReference type="PANTHER" id="PTHR31521">
    <property type="entry name" value="EXPRESSED PROTEIN"/>
    <property type="match status" value="1"/>
</dbReference>
<dbReference type="InterPro" id="IPR057905">
    <property type="entry name" value="Nal1_N"/>
</dbReference>
<comment type="caution">
    <text evidence="4">The sequence shown here is derived from an EMBL/GenBank/DDBJ whole genome shotgun (WGS) entry which is preliminary data.</text>
</comment>
<organism evidence="4 5">
    <name type="scientific">Heracleum sosnowskyi</name>
    <dbReference type="NCBI Taxonomy" id="360622"/>
    <lineage>
        <taxon>Eukaryota</taxon>
        <taxon>Viridiplantae</taxon>
        <taxon>Streptophyta</taxon>
        <taxon>Embryophyta</taxon>
        <taxon>Tracheophyta</taxon>
        <taxon>Spermatophyta</taxon>
        <taxon>Magnoliopsida</taxon>
        <taxon>eudicotyledons</taxon>
        <taxon>Gunneridae</taxon>
        <taxon>Pentapetalae</taxon>
        <taxon>asterids</taxon>
        <taxon>campanulids</taxon>
        <taxon>Apiales</taxon>
        <taxon>Apiaceae</taxon>
        <taxon>Apioideae</taxon>
        <taxon>apioid superclade</taxon>
        <taxon>Tordylieae</taxon>
        <taxon>Tordyliinae</taxon>
        <taxon>Heracleum</taxon>
    </lineage>
</organism>
<feature type="region of interest" description="Disordered" evidence="1">
    <location>
        <begin position="1"/>
        <end position="24"/>
    </location>
</feature>
<feature type="compositionally biased region" description="Basic and acidic residues" evidence="1">
    <location>
        <begin position="1"/>
        <end position="10"/>
    </location>
</feature>
<accession>A0AAD8HJY3</accession>
<feature type="domain" description="Nal1 C-terminal" evidence="3">
    <location>
        <begin position="190"/>
        <end position="456"/>
    </location>
</feature>
<dbReference type="InterPro" id="IPR057904">
    <property type="entry name" value="Nal1_C"/>
</dbReference>
<dbReference type="InterPro" id="IPR057906">
    <property type="entry name" value="Nal1"/>
</dbReference>
<name>A0AAD8HJY3_9APIA</name>
<evidence type="ECO:0000313" key="5">
    <source>
        <dbReference type="Proteomes" id="UP001237642"/>
    </source>
</evidence>
<dbReference type="PANTHER" id="PTHR31521:SF2">
    <property type="entry name" value="EXPRESSED PROTEIN"/>
    <property type="match status" value="1"/>
</dbReference>
<dbReference type="AlphaFoldDB" id="A0AAD8HJY3"/>
<dbReference type="Pfam" id="PF25819">
    <property type="entry name" value="Nal1_C"/>
    <property type="match status" value="1"/>
</dbReference>
<evidence type="ECO:0000259" key="3">
    <source>
        <dbReference type="Pfam" id="PF25819"/>
    </source>
</evidence>
<dbReference type="EMBL" id="JAUIZM010000008">
    <property type="protein sequence ID" value="KAK1368123.1"/>
    <property type="molecule type" value="Genomic_DNA"/>
</dbReference>
<reference evidence="4" key="2">
    <citation type="submission" date="2023-05" db="EMBL/GenBank/DDBJ databases">
        <authorList>
            <person name="Schelkunov M.I."/>
        </authorList>
    </citation>
    <scope>NUCLEOTIDE SEQUENCE</scope>
    <source>
        <strain evidence="4">Hsosn_3</strain>
        <tissue evidence="4">Leaf</tissue>
    </source>
</reference>
<proteinExistence type="predicted"/>
<evidence type="ECO:0000259" key="2">
    <source>
        <dbReference type="Pfam" id="PF25608"/>
    </source>
</evidence>
<protein>
    <submittedName>
        <fullName evidence="4">Trypsin family protein</fullName>
    </submittedName>
</protein>
<dbReference type="Proteomes" id="UP001237642">
    <property type="component" value="Unassembled WGS sequence"/>
</dbReference>
<dbReference type="SUPFAM" id="SSF50494">
    <property type="entry name" value="Trypsin-like serine proteases"/>
    <property type="match status" value="1"/>
</dbReference>
<evidence type="ECO:0000256" key="1">
    <source>
        <dbReference type="SAM" id="MobiDB-lite"/>
    </source>
</evidence>
<reference evidence="4" key="1">
    <citation type="submission" date="2023-02" db="EMBL/GenBank/DDBJ databases">
        <title>Genome of toxic invasive species Heracleum sosnowskyi carries increased number of genes despite the absence of recent whole-genome duplications.</title>
        <authorList>
            <person name="Schelkunov M."/>
            <person name="Shtratnikova V."/>
            <person name="Makarenko M."/>
            <person name="Klepikova A."/>
            <person name="Omelchenko D."/>
            <person name="Novikova G."/>
            <person name="Obukhova E."/>
            <person name="Bogdanov V."/>
            <person name="Penin A."/>
            <person name="Logacheva M."/>
        </authorList>
    </citation>
    <scope>NUCLEOTIDE SEQUENCE</scope>
    <source>
        <strain evidence="4">Hsosn_3</strain>
        <tissue evidence="4">Leaf</tissue>
    </source>
</reference>
<dbReference type="Pfam" id="PF25608">
    <property type="entry name" value="NAL1_N"/>
    <property type="match status" value="1"/>
</dbReference>
<gene>
    <name evidence="4" type="ORF">POM88_034215</name>
</gene>
<evidence type="ECO:0000313" key="4">
    <source>
        <dbReference type="EMBL" id="KAK1368123.1"/>
    </source>
</evidence>
<feature type="domain" description="Nal1 N-terminal" evidence="2">
    <location>
        <begin position="98"/>
        <end position="177"/>
    </location>
</feature>
<sequence>MDKARVDSKNKPFGSTPSEESSMDLDRSYIKHLDLPSRSPSPLQVFASTSQFSESSAAYFSWPTTSRLNDAAEDRSNYFGNLQKGVLPETFGRLPAGQRATTLLEVLTVRAFHSKILRRCSLGTAVGFRIKRGVLTNIPAILVFVARKVNRHWLKHIQCLPTALEGPGGVWCDVDVVEFSYFGAPAATPKEEFYTELVDGLRGSDPCIGSGSQVASQETYGTLGAIVKSRTGNRQVGFLTNRHVAVDLDYPNQKMFHPLPPSLGPGVYLGAVERATSFITDDLWYGIFAGTNPETFVRADGAFIAFAEDFNISNVSTSVKGVGEIGDVNIIDLQSPIGSLIGRQVVKVGRSSGLTTGTIMAYALEYNDEKGICFFTDFLVVGENQRTFDLEGDSGSLILLTGQNGEKPRPVGIIWGGTANRGRLKLKVGQPPENWTSGVDLGRLLDLLELDLITTREGLQASVRDQRKASTESPAHARKQLKECNENEPLGLIPTEGASHCRLAPPFMPKEFHIEGGTKLSTNVEHQFIPSVAGTSIMQQNNNQENLESKSLPASSRCEEISISLQLGGPGQKRRKHSDSLLIIRDGN</sequence>
<dbReference type="InterPro" id="IPR009003">
    <property type="entry name" value="Peptidase_S1_PA"/>
</dbReference>
<keyword evidence="5" id="KW-1185">Reference proteome</keyword>